<keyword evidence="3" id="KW-0732">Signal</keyword>
<gene>
    <name evidence="5" type="ORF">JR316_008160</name>
</gene>
<dbReference type="InterPro" id="IPR029058">
    <property type="entry name" value="AB_hydrolase_fold"/>
</dbReference>
<sequence>MLPLAVLLLSFSRQAFAIPSATSLQADLTFLFQNDLNWTTAADHKGTILINKFGTKEEATAACAELNESILPTDGPYFDSDMKSLLTYLNVNSRYYKQKFWVDSTPDAPCSVVSLPGSLQSVPCNSRFPTFCSQSSPYRRNTDVDPDPKFRVQVKSKKLTIVGTRDHLSFRFLGIPYADPFERFSYSKLYSGAGTINALNYGSPCTQSSGGSEDCLFLNIYTPYLPRDPARSKSLKPVMFWIHGGGFTDGQASDSIYDGGNMASRSDVVVVSINYRLGALGFLALEDGVTNGNFGIADQITALQWVREHIAEFGGDPSLVTIYGQSAGAGSVRALLASPPAFGLFQGAIAQSNLGGFGYASTYSKYLTIQQQYASFGAPLVSSVGCAGSANILQCLRALPASSITSTPNGPRYIVVDGKFITTDQLEVNGSGQAARAHVMFGWTRDDGSDFIGPYPTPGSTLAGALLAAGLSSDVVDKVVGSDLFPTPLGPNSLENLFNLTSRIGTDGQFRCIDQATVISAAKHDVFASVWAYQFDRSYGGYEPVPGTCDPPSTPAFPNGDPNLPYYRCHSGELYYMFGNLGQDSLPFRDEHDLLLSQYAVDMWGSFARTQNPNPSPYFLTARGYTNTANMLRETGRWNKVTPREKAPLRIIDNQQRNSQWLEEEQCDLLGYPFTYFG</sequence>
<dbReference type="PANTHER" id="PTHR43142:SF3">
    <property type="entry name" value="PUTATIVE (AFU_ORTHOLOGUE AFUA_3G09070)-RELATED"/>
    <property type="match status" value="1"/>
</dbReference>
<dbReference type="PROSITE" id="PS00122">
    <property type="entry name" value="CARBOXYLESTERASE_B_1"/>
    <property type="match status" value="1"/>
</dbReference>
<dbReference type="AlphaFoldDB" id="A0A8H7XUQ8"/>
<dbReference type="PROSITE" id="PS00941">
    <property type="entry name" value="CARBOXYLESTERASE_B_2"/>
    <property type="match status" value="1"/>
</dbReference>
<organism evidence="5">
    <name type="scientific">Psilocybe cubensis</name>
    <name type="common">Psychedelic mushroom</name>
    <name type="synonym">Stropharia cubensis</name>
    <dbReference type="NCBI Taxonomy" id="181762"/>
    <lineage>
        <taxon>Eukaryota</taxon>
        <taxon>Fungi</taxon>
        <taxon>Dikarya</taxon>
        <taxon>Basidiomycota</taxon>
        <taxon>Agaricomycotina</taxon>
        <taxon>Agaricomycetes</taxon>
        <taxon>Agaricomycetidae</taxon>
        <taxon>Agaricales</taxon>
        <taxon>Agaricineae</taxon>
        <taxon>Strophariaceae</taxon>
        <taxon>Psilocybe</taxon>
    </lineage>
</organism>
<protein>
    <recommendedName>
        <fullName evidence="3">Carboxylic ester hydrolase</fullName>
        <ecNumber evidence="3">3.1.1.-</ecNumber>
    </recommendedName>
</protein>
<dbReference type="SUPFAM" id="SSF53474">
    <property type="entry name" value="alpha/beta-Hydrolases"/>
    <property type="match status" value="1"/>
</dbReference>
<feature type="chain" id="PRO_5034810479" description="Carboxylic ester hydrolase" evidence="3">
    <location>
        <begin position="18"/>
        <end position="678"/>
    </location>
</feature>
<dbReference type="InterPro" id="IPR019819">
    <property type="entry name" value="Carboxylesterase_B_CS"/>
</dbReference>
<evidence type="ECO:0000259" key="4">
    <source>
        <dbReference type="Pfam" id="PF00135"/>
    </source>
</evidence>
<feature type="domain" description="Carboxylesterase type B" evidence="4">
    <location>
        <begin position="171"/>
        <end position="669"/>
    </location>
</feature>
<evidence type="ECO:0000313" key="5">
    <source>
        <dbReference type="EMBL" id="KAG5166089.1"/>
    </source>
</evidence>
<keyword evidence="2 3" id="KW-0378">Hydrolase</keyword>
<dbReference type="InterPro" id="IPR019826">
    <property type="entry name" value="Carboxylesterase_B_AS"/>
</dbReference>
<dbReference type="PANTHER" id="PTHR43142">
    <property type="entry name" value="CARBOXYLIC ESTER HYDROLASE"/>
    <property type="match status" value="1"/>
</dbReference>
<accession>A0A8H7XUQ8</accession>
<dbReference type="InterPro" id="IPR002018">
    <property type="entry name" value="CarbesteraseB"/>
</dbReference>
<dbReference type="Pfam" id="PF00135">
    <property type="entry name" value="COesterase"/>
    <property type="match status" value="1"/>
</dbReference>
<comment type="similarity">
    <text evidence="1 3">Belongs to the type-B carboxylesterase/lipase family.</text>
</comment>
<evidence type="ECO:0000256" key="2">
    <source>
        <dbReference type="ARBA" id="ARBA00022801"/>
    </source>
</evidence>
<feature type="signal peptide" evidence="3">
    <location>
        <begin position="1"/>
        <end position="17"/>
    </location>
</feature>
<dbReference type="OrthoDB" id="408631at2759"/>
<evidence type="ECO:0000256" key="1">
    <source>
        <dbReference type="ARBA" id="ARBA00005964"/>
    </source>
</evidence>
<dbReference type="GO" id="GO:0016787">
    <property type="term" value="F:hydrolase activity"/>
    <property type="evidence" value="ECO:0007669"/>
    <property type="project" value="UniProtKB-KW"/>
</dbReference>
<dbReference type="EC" id="3.1.1.-" evidence="3"/>
<proteinExistence type="inferred from homology"/>
<dbReference type="Gene3D" id="3.40.50.1820">
    <property type="entry name" value="alpha/beta hydrolase"/>
    <property type="match status" value="1"/>
</dbReference>
<comment type="caution">
    <text evidence="5">The sequence shown here is derived from an EMBL/GenBank/DDBJ whole genome shotgun (WGS) entry which is preliminary data.</text>
</comment>
<name>A0A8H7XUQ8_PSICU</name>
<dbReference type="EMBL" id="JAFIQS010000008">
    <property type="protein sequence ID" value="KAG5166089.1"/>
    <property type="molecule type" value="Genomic_DNA"/>
</dbReference>
<reference evidence="5" key="1">
    <citation type="submission" date="2021-02" db="EMBL/GenBank/DDBJ databases">
        <title>Psilocybe cubensis genome.</title>
        <authorList>
            <person name="Mckernan K.J."/>
            <person name="Crawford S."/>
            <person name="Trippe A."/>
            <person name="Kane L.T."/>
            <person name="Mclaughlin S."/>
        </authorList>
    </citation>
    <scope>NUCLEOTIDE SEQUENCE [LARGE SCALE GENOMIC DNA]</scope>
    <source>
        <strain evidence="5">MGC-MH-2018</strain>
    </source>
</reference>
<evidence type="ECO:0000256" key="3">
    <source>
        <dbReference type="RuleBase" id="RU361235"/>
    </source>
</evidence>